<evidence type="ECO:0000259" key="4">
    <source>
        <dbReference type="PROSITE" id="PS01124"/>
    </source>
</evidence>
<feature type="domain" description="HTH araC/xylS-type" evidence="4">
    <location>
        <begin position="179"/>
        <end position="277"/>
    </location>
</feature>
<keyword evidence="6" id="KW-1185">Reference proteome</keyword>
<comment type="caution">
    <text evidence="5">The sequence shown here is derived from an EMBL/GenBank/DDBJ whole genome shotgun (WGS) entry which is preliminary data.</text>
</comment>
<evidence type="ECO:0000313" key="6">
    <source>
        <dbReference type="Proteomes" id="UP000192610"/>
    </source>
</evidence>
<keyword evidence="2" id="KW-0238">DNA-binding</keyword>
<dbReference type="PANTHER" id="PTHR43280">
    <property type="entry name" value="ARAC-FAMILY TRANSCRIPTIONAL REGULATOR"/>
    <property type="match status" value="1"/>
</dbReference>
<dbReference type="SMART" id="SM00342">
    <property type="entry name" value="HTH_ARAC"/>
    <property type="match status" value="1"/>
</dbReference>
<dbReference type="PROSITE" id="PS01124">
    <property type="entry name" value="HTH_ARAC_FAMILY_2"/>
    <property type="match status" value="1"/>
</dbReference>
<dbReference type="Pfam" id="PF12833">
    <property type="entry name" value="HTH_18"/>
    <property type="match status" value="1"/>
</dbReference>
<dbReference type="GO" id="GO:0043565">
    <property type="term" value="F:sequence-specific DNA binding"/>
    <property type="evidence" value="ECO:0007669"/>
    <property type="project" value="InterPro"/>
</dbReference>
<dbReference type="OrthoDB" id="2585681at2"/>
<dbReference type="InterPro" id="IPR018060">
    <property type="entry name" value="HTH_AraC"/>
</dbReference>
<dbReference type="Proteomes" id="UP000192610">
    <property type="component" value="Unassembled WGS sequence"/>
</dbReference>
<gene>
    <name evidence="5" type="ORF">A4H97_12340</name>
</gene>
<accession>A0A1V9EAC1</accession>
<evidence type="ECO:0000256" key="2">
    <source>
        <dbReference type="ARBA" id="ARBA00023125"/>
    </source>
</evidence>
<dbReference type="AlphaFoldDB" id="A0A1V9EAC1"/>
<protein>
    <submittedName>
        <fullName evidence="5">AraC family transcriptional regulator</fullName>
    </submittedName>
</protein>
<keyword evidence="3" id="KW-0804">Transcription</keyword>
<organism evidence="5 6">
    <name type="scientific">Niastella yeongjuensis</name>
    <dbReference type="NCBI Taxonomy" id="354355"/>
    <lineage>
        <taxon>Bacteria</taxon>
        <taxon>Pseudomonadati</taxon>
        <taxon>Bacteroidota</taxon>
        <taxon>Chitinophagia</taxon>
        <taxon>Chitinophagales</taxon>
        <taxon>Chitinophagaceae</taxon>
        <taxon>Niastella</taxon>
    </lineage>
</organism>
<dbReference type="InterPro" id="IPR009057">
    <property type="entry name" value="Homeodomain-like_sf"/>
</dbReference>
<reference evidence="6" key="1">
    <citation type="submission" date="2016-04" db="EMBL/GenBank/DDBJ databases">
        <authorList>
            <person name="Chen L."/>
            <person name="Zhuang W."/>
            <person name="Wang G."/>
        </authorList>
    </citation>
    <scope>NUCLEOTIDE SEQUENCE [LARGE SCALE GENOMIC DNA]</scope>
    <source>
        <strain evidence="6">17621</strain>
    </source>
</reference>
<proteinExistence type="predicted"/>
<dbReference type="Gene3D" id="1.10.10.60">
    <property type="entry name" value="Homeodomain-like"/>
    <property type="match status" value="1"/>
</dbReference>
<evidence type="ECO:0000256" key="3">
    <source>
        <dbReference type="ARBA" id="ARBA00023163"/>
    </source>
</evidence>
<dbReference type="SUPFAM" id="SSF46689">
    <property type="entry name" value="Homeodomain-like"/>
    <property type="match status" value="1"/>
</dbReference>
<dbReference type="EMBL" id="LVXG01000056">
    <property type="protein sequence ID" value="OQP42934.1"/>
    <property type="molecule type" value="Genomic_DNA"/>
</dbReference>
<dbReference type="PANTHER" id="PTHR43280:SF32">
    <property type="entry name" value="TRANSCRIPTIONAL REGULATORY PROTEIN"/>
    <property type="match status" value="1"/>
</dbReference>
<keyword evidence="1" id="KW-0805">Transcription regulation</keyword>
<dbReference type="GO" id="GO:0003700">
    <property type="term" value="F:DNA-binding transcription factor activity"/>
    <property type="evidence" value="ECO:0007669"/>
    <property type="project" value="InterPro"/>
</dbReference>
<evidence type="ECO:0000256" key="1">
    <source>
        <dbReference type="ARBA" id="ARBA00023015"/>
    </source>
</evidence>
<dbReference type="RefSeq" id="WP_090519455.1">
    <property type="nucleotide sequence ID" value="NZ_FOCZ01000005.1"/>
</dbReference>
<sequence length="287" mass="32667">MNSLNRLFSKDEVTLLAVEAIGPRLLDTPLRVPLYTVLFLTEGNGTWIADIGKFEFQAPVLLFATPLQQLSINRNQPLKGFTLHFHGDFYCIEYHKAEVACNGLLFNNIYIEPSVSLAADHTVFFEKLCRDLIEELGAAGPDEMVLRSYLQLFLAKASSIKLKSMEKPEPDNGRDEDMEAFKNLLEKNYLTLHKPADYADLLAITPNTLAKKSQRYFGKSPSLMIQERLILEAKKRLHLTRQSVKEIAFALNFSDEFYFSRFFKKFTKVSPQAYRDNIGISVVADLA</sequence>
<evidence type="ECO:0000313" key="5">
    <source>
        <dbReference type="EMBL" id="OQP42934.1"/>
    </source>
</evidence>
<dbReference type="STRING" id="354355.SAMN05660816_03136"/>
<name>A0A1V9EAC1_9BACT</name>